<feature type="coiled-coil region" evidence="1">
    <location>
        <begin position="130"/>
        <end position="157"/>
    </location>
</feature>
<reference evidence="2 3" key="1">
    <citation type="submission" date="2016-10" db="EMBL/GenBank/DDBJ databases">
        <authorList>
            <person name="Varghese N."/>
            <person name="Submissions S."/>
        </authorList>
    </citation>
    <scope>NUCLEOTIDE SEQUENCE [LARGE SCALE GENOMIC DNA]</scope>
    <source>
        <strain evidence="2 3">CDM_1</strain>
    </source>
</reference>
<dbReference type="GO" id="GO:0003824">
    <property type="term" value="F:catalytic activity"/>
    <property type="evidence" value="ECO:0007669"/>
    <property type="project" value="InterPro"/>
</dbReference>
<organism evidence="2 3">
    <name type="scientific">Natrinema hispanicum</name>
    <dbReference type="NCBI Taxonomy" id="392421"/>
    <lineage>
        <taxon>Archaea</taxon>
        <taxon>Methanobacteriati</taxon>
        <taxon>Methanobacteriota</taxon>
        <taxon>Stenosarchaea group</taxon>
        <taxon>Halobacteria</taxon>
        <taxon>Halobacteriales</taxon>
        <taxon>Natrialbaceae</taxon>
        <taxon>Natrinema</taxon>
    </lineage>
</organism>
<dbReference type="RefSeq" id="WP_149782616.1">
    <property type="nucleotide sequence ID" value="NZ_FMZP01000052.1"/>
</dbReference>
<sequence length="626" mass="72464">MEDERFYQLCWMIFRHGERPDNIEYELDNFIRNIKDGRWSSATALSNFDTIASKLPSRNSENASQIKSELNSLVREENKQQSDIENQINSLLETQSLDGFHSTNHFLREYVSKVNSEKRASISADILSFLNNSKSSIKNLDYNLDSIENEYNSGNEENLVGELEEFVKTLSLKGWHPRSIRDLAQVIPAADDPFDYFDKIISKSPSESTYVFFIEGLHIPEELSGPHYIDRVVPPGTYDIDDLKSANPYNDRDEVTFYSERTDHHDDLFDGKRDPEYLLDNSTTVFLKSKGYHAFGTNELAFDRLSKFLDSCSYANSLGNFEEPHTTNRLFYYRWDRDGTGYSSLAHSGSPSQTEEMPSILMSDLEYILGATGEESGLSDVLQRGLHLYRKGNNMNRDEDKIIYYIAALETLISTEGTYREETIDNVVLASGLYDINQNRDRLENAYRTRNWSIHAGVKDPAVDPLTDFLRHRVREILHQMGVCIKNDAAEIIPEFIKYMSVRKEHKYDDLKSDIQKSNLNINTPYKFTKLLKEEYFDIDIKGAYILQDIGEEIIPLVCIDEMNAYNLEEEGIHPNRYFTFEVEESGSIIQFRELYFSQEMGDASAYDYFQYISPIELYPRDIIVK</sequence>
<accession>A0A1G6XSW7</accession>
<keyword evidence="1" id="KW-0175">Coiled coil</keyword>
<dbReference type="AlphaFoldDB" id="A0A1G6XSW7"/>
<name>A0A1G6XSW7_9EURY</name>
<protein>
    <submittedName>
        <fullName evidence="2">Uncharacterized protein</fullName>
    </submittedName>
</protein>
<evidence type="ECO:0000256" key="1">
    <source>
        <dbReference type="SAM" id="Coils"/>
    </source>
</evidence>
<gene>
    <name evidence="2" type="ORF">SAMN05192552_10522</name>
</gene>
<evidence type="ECO:0000313" key="2">
    <source>
        <dbReference type="EMBL" id="SDD81294.1"/>
    </source>
</evidence>
<dbReference type="EMBL" id="FMZP01000052">
    <property type="protein sequence ID" value="SDD81294.1"/>
    <property type="molecule type" value="Genomic_DNA"/>
</dbReference>
<evidence type="ECO:0000313" key="3">
    <source>
        <dbReference type="Proteomes" id="UP000324021"/>
    </source>
</evidence>
<dbReference type="Proteomes" id="UP000324021">
    <property type="component" value="Unassembled WGS sequence"/>
</dbReference>
<proteinExistence type="predicted"/>
<dbReference type="InterPro" id="IPR001345">
    <property type="entry name" value="PG/BPGM_mutase_AS"/>
</dbReference>
<feature type="coiled-coil region" evidence="1">
    <location>
        <begin position="67"/>
        <end position="94"/>
    </location>
</feature>
<dbReference type="PROSITE" id="PS00175">
    <property type="entry name" value="PG_MUTASE"/>
    <property type="match status" value="1"/>
</dbReference>